<evidence type="ECO:0000259" key="2">
    <source>
        <dbReference type="PROSITE" id="PS51857"/>
    </source>
</evidence>
<evidence type="ECO:0000313" key="3">
    <source>
        <dbReference type="EMBL" id="PKY66004.1"/>
    </source>
</evidence>
<comment type="subcellular location">
    <subcellularLocation>
        <location evidence="1">Cytoplasm</location>
    </subcellularLocation>
</comment>
<dbReference type="InterPro" id="IPR002059">
    <property type="entry name" value="CSP_DNA-bd"/>
</dbReference>
<evidence type="ECO:0000313" key="4">
    <source>
        <dbReference type="Proteomes" id="UP000234545"/>
    </source>
</evidence>
<dbReference type="Pfam" id="PF00313">
    <property type="entry name" value="CSD"/>
    <property type="match status" value="1"/>
</dbReference>
<dbReference type="OrthoDB" id="7477356at2"/>
<feature type="domain" description="CSD" evidence="2">
    <location>
        <begin position="1"/>
        <end position="64"/>
    </location>
</feature>
<proteinExistence type="predicted"/>
<dbReference type="RefSeq" id="WP_101628390.1">
    <property type="nucleotide sequence ID" value="NZ_JBCOMK010000014.1"/>
</dbReference>
<dbReference type="InterPro" id="IPR050181">
    <property type="entry name" value="Cold_shock_domain"/>
</dbReference>
<organism evidence="3 4">
    <name type="scientific">Schaalia turicensis</name>
    <dbReference type="NCBI Taxonomy" id="131111"/>
    <lineage>
        <taxon>Bacteria</taxon>
        <taxon>Bacillati</taxon>
        <taxon>Actinomycetota</taxon>
        <taxon>Actinomycetes</taxon>
        <taxon>Actinomycetales</taxon>
        <taxon>Actinomycetaceae</taxon>
        <taxon>Schaalia</taxon>
    </lineage>
</organism>
<dbReference type="SMART" id="SM00357">
    <property type="entry name" value="CSP"/>
    <property type="match status" value="1"/>
</dbReference>
<dbReference type="AlphaFoldDB" id="A0A2I1I4D8"/>
<protein>
    <submittedName>
        <fullName evidence="3">Cold-shock protein</fullName>
    </submittedName>
</protein>
<dbReference type="InterPro" id="IPR011129">
    <property type="entry name" value="CSD"/>
</dbReference>
<comment type="caution">
    <text evidence="3">The sequence shown here is derived from an EMBL/GenBank/DDBJ whole genome shotgun (WGS) entry which is preliminary data.</text>
</comment>
<dbReference type="PANTHER" id="PTHR11544">
    <property type="entry name" value="COLD SHOCK DOMAIN CONTAINING PROTEINS"/>
    <property type="match status" value="1"/>
</dbReference>
<sequence length="125" mass="13429">MPTGKVKFFDADRGFGFIGGDDGVEVFLHVSALPEGIETVKPGTRVEYGVADGRKGPQALTVRILAPKKSLAAARHRKPEAMVPVIEDLIKLLDASSTSLRRGKYPENAPQIAKVLKAVAEDFDA</sequence>
<evidence type="ECO:0000256" key="1">
    <source>
        <dbReference type="RuleBase" id="RU000408"/>
    </source>
</evidence>
<dbReference type="EMBL" id="PKKJ01000008">
    <property type="protein sequence ID" value="PKY66004.1"/>
    <property type="molecule type" value="Genomic_DNA"/>
</dbReference>
<dbReference type="Gene3D" id="2.40.50.140">
    <property type="entry name" value="Nucleic acid-binding proteins"/>
    <property type="match status" value="1"/>
</dbReference>
<dbReference type="SUPFAM" id="SSF50249">
    <property type="entry name" value="Nucleic acid-binding proteins"/>
    <property type="match status" value="1"/>
</dbReference>
<dbReference type="PRINTS" id="PR00050">
    <property type="entry name" value="COLDSHOCK"/>
</dbReference>
<dbReference type="InterPro" id="IPR019844">
    <property type="entry name" value="CSD_CS"/>
</dbReference>
<dbReference type="InterPro" id="IPR012340">
    <property type="entry name" value="NA-bd_OB-fold"/>
</dbReference>
<gene>
    <name evidence="3" type="ORF">CYJ25_06630</name>
</gene>
<name>A0A2I1I4D8_9ACTO</name>
<dbReference type="PROSITE" id="PS00352">
    <property type="entry name" value="CSD_1"/>
    <property type="match status" value="1"/>
</dbReference>
<dbReference type="GO" id="GO:0005737">
    <property type="term" value="C:cytoplasm"/>
    <property type="evidence" value="ECO:0007669"/>
    <property type="project" value="UniProtKB-SubCell"/>
</dbReference>
<reference evidence="3 4" key="1">
    <citation type="submission" date="2017-12" db="EMBL/GenBank/DDBJ databases">
        <title>Phylogenetic diversity of female urinary microbiome.</title>
        <authorList>
            <person name="Thomas-White K."/>
            <person name="Wolfe A.J."/>
        </authorList>
    </citation>
    <scope>NUCLEOTIDE SEQUENCE [LARGE SCALE GENOMIC DNA]</scope>
    <source>
        <strain evidence="3 4">UMB0250</strain>
    </source>
</reference>
<accession>A0A2I1I4D8</accession>
<dbReference type="PROSITE" id="PS51857">
    <property type="entry name" value="CSD_2"/>
    <property type="match status" value="1"/>
</dbReference>
<dbReference type="Proteomes" id="UP000234545">
    <property type="component" value="Unassembled WGS sequence"/>
</dbReference>
<dbReference type="GO" id="GO:0003676">
    <property type="term" value="F:nucleic acid binding"/>
    <property type="evidence" value="ECO:0007669"/>
    <property type="project" value="InterPro"/>
</dbReference>